<evidence type="ECO:0000256" key="1">
    <source>
        <dbReference type="SAM" id="MobiDB-lite"/>
    </source>
</evidence>
<accession>A0A6J4P8G9</accession>
<feature type="compositionally biased region" description="Polar residues" evidence="1">
    <location>
        <begin position="14"/>
        <end position="24"/>
    </location>
</feature>
<organism evidence="2">
    <name type="scientific">uncultured Pseudonocardia sp</name>
    <dbReference type="NCBI Taxonomy" id="211455"/>
    <lineage>
        <taxon>Bacteria</taxon>
        <taxon>Bacillati</taxon>
        <taxon>Actinomycetota</taxon>
        <taxon>Actinomycetes</taxon>
        <taxon>Pseudonocardiales</taxon>
        <taxon>Pseudonocardiaceae</taxon>
        <taxon>Pseudonocardia</taxon>
        <taxon>environmental samples</taxon>
    </lineage>
</organism>
<name>A0A6J4P8G9_9PSEU</name>
<feature type="non-terminal residue" evidence="2">
    <location>
        <position position="31"/>
    </location>
</feature>
<reference evidence="2" key="1">
    <citation type="submission" date="2020-02" db="EMBL/GenBank/DDBJ databases">
        <authorList>
            <person name="Meier V. D."/>
        </authorList>
    </citation>
    <scope>NUCLEOTIDE SEQUENCE</scope>
    <source>
        <strain evidence="2">AVDCRST_MAG66</strain>
    </source>
</reference>
<evidence type="ECO:0000313" key="2">
    <source>
        <dbReference type="EMBL" id="CAA9408813.1"/>
    </source>
</evidence>
<sequence length="31" mass="3051">WRTAPAPRCATTTGCSSARGSTPTGPGRSCG</sequence>
<feature type="non-terminal residue" evidence="2">
    <location>
        <position position="1"/>
    </location>
</feature>
<feature type="compositionally biased region" description="Low complexity" evidence="1">
    <location>
        <begin position="1"/>
        <end position="13"/>
    </location>
</feature>
<protein>
    <submittedName>
        <fullName evidence="2">Uncharacterized protein</fullName>
    </submittedName>
</protein>
<feature type="region of interest" description="Disordered" evidence="1">
    <location>
        <begin position="1"/>
        <end position="31"/>
    </location>
</feature>
<dbReference type="EMBL" id="CADCUS010000277">
    <property type="protein sequence ID" value="CAA9408813.1"/>
    <property type="molecule type" value="Genomic_DNA"/>
</dbReference>
<dbReference type="AlphaFoldDB" id="A0A6J4P8G9"/>
<proteinExistence type="predicted"/>
<gene>
    <name evidence="2" type="ORF">AVDCRST_MAG66-1917</name>
</gene>